<dbReference type="RefSeq" id="WP_145259573.1">
    <property type="nucleotide sequence ID" value="NZ_CP036279.1"/>
</dbReference>
<organism evidence="1 2">
    <name type="scientific">Kolteria novifilia</name>
    <dbReference type="NCBI Taxonomy" id="2527975"/>
    <lineage>
        <taxon>Bacteria</taxon>
        <taxon>Pseudomonadati</taxon>
        <taxon>Planctomycetota</taxon>
        <taxon>Planctomycetia</taxon>
        <taxon>Kolteriales</taxon>
        <taxon>Kolteriaceae</taxon>
        <taxon>Kolteria</taxon>
    </lineage>
</organism>
<proteinExistence type="predicted"/>
<dbReference type="InterPro" id="IPR023203">
    <property type="entry name" value="TTHA0068_sf"/>
</dbReference>
<reference evidence="1 2" key="1">
    <citation type="submission" date="2019-02" db="EMBL/GenBank/DDBJ databases">
        <title>Deep-cultivation of Planctomycetes and their phenomic and genomic characterization uncovers novel biology.</title>
        <authorList>
            <person name="Wiegand S."/>
            <person name="Jogler M."/>
            <person name="Boedeker C."/>
            <person name="Pinto D."/>
            <person name="Vollmers J."/>
            <person name="Rivas-Marin E."/>
            <person name="Kohn T."/>
            <person name="Peeters S.H."/>
            <person name="Heuer A."/>
            <person name="Rast P."/>
            <person name="Oberbeckmann S."/>
            <person name="Bunk B."/>
            <person name="Jeske O."/>
            <person name="Meyerdierks A."/>
            <person name="Storesund J.E."/>
            <person name="Kallscheuer N."/>
            <person name="Luecker S."/>
            <person name="Lage O.M."/>
            <person name="Pohl T."/>
            <person name="Merkel B.J."/>
            <person name="Hornburger P."/>
            <person name="Mueller R.-W."/>
            <person name="Bruemmer F."/>
            <person name="Labrenz M."/>
            <person name="Spormann A.M."/>
            <person name="Op den Camp H."/>
            <person name="Overmann J."/>
            <person name="Amann R."/>
            <person name="Jetten M.S.M."/>
            <person name="Mascher T."/>
            <person name="Medema M.H."/>
            <person name="Devos D.P."/>
            <person name="Kaster A.-K."/>
            <person name="Ovreas L."/>
            <person name="Rohde M."/>
            <person name="Galperin M.Y."/>
            <person name="Jogler C."/>
        </authorList>
    </citation>
    <scope>NUCLEOTIDE SEQUENCE [LARGE SCALE GENOMIC DNA]</scope>
    <source>
        <strain evidence="1 2">Pan216</strain>
    </source>
</reference>
<dbReference type="SUPFAM" id="SSF140663">
    <property type="entry name" value="TTHA0068-like"/>
    <property type="match status" value="1"/>
</dbReference>
<dbReference type="Gene3D" id="1.10.3450.10">
    <property type="entry name" value="TTHA0068-like"/>
    <property type="match status" value="1"/>
</dbReference>
<keyword evidence="2" id="KW-1185">Reference proteome</keyword>
<dbReference type="Proteomes" id="UP000317093">
    <property type="component" value="Chromosome"/>
</dbReference>
<dbReference type="Pfam" id="PF03745">
    <property type="entry name" value="DUF309"/>
    <property type="match status" value="1"/>
</dbReference>
<evidence type="ECO:0000313" key="1">
    <source>
        <dbReference type="EMBL" id="QDU62668.1"/>
    </source>
</evidence>
<evidence type="ECO:0000313" key="2">
    <source>
        <dbReference type="Proteomes" id="UP000317093"/>
    </source>
</evidence>
<protein>
    <recommendedName>
        <fullName evidence="3">DUF309 domain-containing protein</fullName>
    </recommendedName>
</protein>
<dbReference type="EMBL" id="CP036279">
    <property type="protein sequence ID" value="QDU62668.1"/>
    <property type="molecule type" value="Genomic_DNA"/>
</dbReference>
<gene>
    <name evidence="1" type="ORF">Pan216_35350</name>
</gene>
<dbReference type="KEGG" id="knv:Pan216_35350"/>
<sequence length="186" mass="21502">MSRDTTTPPPRYFPERELPPYTYVSGYTPHPIRDPRGHLFGRPESPVLFDEERWQTSAEYLYGIDLFNHGFYWESHEEWEGIWRQLPNERPAHTFFKGLIKLSAAGVKVREGRPEGVRRHARRSRELFERMSKMLPGDSAYYLGLNMEGLAIVASHIASSPPECGSRPSESVEIVFPSPLVLHDYQ</sequence>
<dbReference type="AlphaFoldDB" id="A0A518B6R4"/>
<name>A0A518B6R4_9BACT</name>
<dbReference type="InterPro" id="IPR005500">
    <property type="entry name" value="DUF309"/>
</dbReference>
<accession>A0A518B6R4</accession>
<evidence type="ECO:0008006" key="3">
    <source>
        <dbReference type="Google" id="ProtNLM"/>
    </source>
</evidence>
<dbReference type="OrthoDB" id="9799942at2"/>